<accession>A0A8G1A0L6</accession>
<reference evidence="1" key="2">
    <citation type="submission" date="2019-03" db="EMBL/GenBank/DDBJ databases">
        <authorList>
            <person name="Chen S.-C."/>
            <person name="Wu S.-Y."/>
            <person name="Lai M.-C."/>
        </authorList>
    </citation>
    <scope>NUCLEOTIDE SEQUENCE</scope>
    <source>
        <strain evidence="1">ML15</strain>
    </source>
</reference>
<dbReference type="OrthoDB" id="51532at2157"/>
<dbReference type="Proteomes" id="UP000826709">
    <property type="component" value="Chromosome"/>
</dbReference>
<proteinExistence type="predicted"/>
<organism evidence="1 2">
    <name type="scientific">Methanofollis formosanus</name>
    <dbReference type="NCBI Taxonomy" id="299308"/>
    <lineage>
        <taxon>Archaea</taxon>
        <taxon>Methanobacteriati</taxon>
        <taxon>Methanobacteriota</taxon>
        <taxon>Stenosarchaea group</taxon>
        <taxon>Methanomicrobia</taxon>
        <taxon>Methanomicrobiales</taxon>
        <taxon>Methanomicrobiaceae</taxon>
        <taxon>Methanofollis</taxon>
    </lineage>
</organism>
<dbReference type="RefSeq" id="WP_220682614.1">
    <property type="nucleotide sequence ID" value="NZ_CP037968.1"/>
</dbReference>
<keyword evidence="1" id="KW-0670">Pyruvate</keyword>
<protein>
    <submittedName>
        <fullName evidence="1">Pyruvate formate lyase-activating protein</fullName>
    </submittedName>
</protein>
<dbReference type="KEGG" id="mfk:E2N92_05075"/>
<keyword evidence="2" id="KW-1185">Reference proteome</keyword>
<dbReference type="GO" id="GO:0016829">
    <property type="term" value="F:lyase activity"/>
    <property type="evidence" value="ECO:0007669"/>
    <property type="project" value="UniProtKB-KW"/>
</dbReference>
<dbReference type="InterPro" id="IPR014846">
    <property type="entry name" value="DUF1786_pyruvate_format-lyase"/>
</dbReference>
<gene>
    <name evidence="1" type="ORF">E2N92_05075</name>
</gene>
<name>A0A8G1A0L6_9EURY</name>
<keyword evidence="1" id="KW-0456">Lyase</keyword>
<dbReference type="EMBL" id="CP037968">
    <property type="protein sequence ID" value="QYZ78845.1"/>
    <property type="molecule type" value="Genomic_DNA"/>
</dbReference>
<evidence type="ECO:0000313" key="1">
    <source>
        <dbReference type="EMBL" id="QYZ78845.1"/>
    </source>
</evidence>
<evidence type="ECO:0000313" key="2">
    <source>
        <dbReference type="Proteomes" id="UP000826709"/>
    </source>
</evidence>
<reference evidence="1" key="1">
    <citation type="journal article" date="2005" name="Int. J. Syst. Evol. Microbiol.">
        <title>Methanofollis formosanus sp. nov., isolated from a fish pond.</title>
        <authorList>
            <person name="Wu S.Y."/>
            <person name="Chen S.C."/>
            <person name="Lai M.C."/>
        </authorList>
    </citation>
    <scope>NUCLEOTIDE SEQUENCE</scope>
    <source>
        <strain evidence="1">ML15</strain>
    </source>
</reference>
<sequence length="343" mass="36097">MVDRRVLAIDVGRGTQDVLLYDPDEPVENSVKLVLPSPTVVVGKAVRAAAKSGRPIHLEGACMGGGGSVLAVREALAAGVRVTATPEAALTVHDDPARVAAFGVEVADEAPEGAVTVRTGDYMAHELQTALSLFGVSYPERVAIAVQDHGFSPKISNRVFRFSVFRRLLEEGNWDLFALAPDPPYPAMSRMQAVLSAAPGALVTDTGAVAAIGALLDPWVREQADGDGVTLVNVGNGHTLAFTLQGTEVLGLFEHHTSSLGPARLAHFLGKLQGGTLTNEEVFEDGGHGAAVREAIGETPIAVTGPNRARLLPDAYQAAPFGDMMLTGCFGLLEVWRRRRGGI</sequence>
<dbReference type="Pfam" id="PF08735">
    <property type="entry name" value="DUF1786"/>
    <property type="match status" value="1"/>
</dbReference>
<dbReference type="AlphaFoldDB" id="A0A8G1A0L6"/>